<reference evidence="1 2" key="1">
    <citation type="submission" date="2015-01" db="EMBL/GenBank/DDBJ databases">
        <title>Enhanced salinomycin production by adjusting the supply of polyketide extender units in Streptomyce albus DSM 41398.</title>
        <authorList>
            <person name="Lu C."/>
        </authorList>
    </citation>
    <scope>NUCLEOTIDE SEQUENCE [LARGE SCALE GENOMIC DNA]</scope>
    <source>
        <strain evidence="2">ATCC 21838 / DSM 41398 / FERM P-419 / JCM 4703 / NBRC 107858</strain>
    </source>
</reference>
<keyword evidence="2" id="KW-1185">Reference proteome</keyword>
<evidence type="ECO:0000313" key="2">
    <source>
        <dbReference type="Proteomes" id="UP000031523"/>
    </source>
</evidence>
<evidence type="ECO:0000313" key="1">
    <source>
        <dbReference type="EMBL" id="AJE85970.1"/>
    </source>
</evidence>
<protein>
    <submittedName>
        <fullName evidence="1">Uncharacterized protein</fullName>
    </submittedName>
</protein>
<proteinExistence type="predicted"/>
<dbReference type="Proteomes" id="UP000031523">
    <property type="component" value="Chromosome"/>
</dbReference>
<gene>
    <name evidence="1" type="ORF">SLNWT_5594</name>
</gene>
<organism evidence="1 2">
    <name type="scientific">Streptomyces albus (strain ATCC 21838 / DSM 41398 / FERM P-419 / JCM 4703 / NBRC 107858)</name>
    <dbReference type="NCBI Taxonomy" id="1081613"/>
    <lineage>
        <taxon>Bacteria</taxon>
        <taxon>Bacillati</taxon>
        <taxon>Actinomycetota</taxon>
        <taxon>Actinomycetes</taxon>
        <taxon>Kitasatosporales</taxon>
        <taxon>Streptomycetaceae</taxon>
        <taxon>Streptomyces</taxon>
    </lineage>
</organism>
<dbReference type="AlphaFoldDB" id="A0A0B5F307"/>
<dbReference type="KEGG" id="sals:SLNWT_5594"/>
<accession>A0A0B5F307</accession>
<dbReference type="EMBL" id="CP010519">
    <property type="protein sequence ID" value="AJE85970.1"/>
    <property type="molecule type" value="Genomic_DNA"/>
</dbReference>
<sequence length="38" mass="4165">MALGRTLPRALVTSPHLPLPGSRQWCLSSQFDDGGRDQ</sequence>
<name>A0A0B5F307_STRA4</name>